<dbReference type="Gene3D" id="2.150.10.10">
    <property type="entry name" value="Serralysin-like metalloprotease, C-terminal"/>
    <property type="match status" value="1"/>
</dbReference>
<sequence>MSDKQNVGTATKLSNIAKGKIAQGSNEAVNGSQLSNLGYHLGLEVNKDGTGFKAPQLSALKGSTTTPTNVVDALNAATDKLNEGITLVG</sequence>
<reference evidence="1 2" key="1">
    <citation type="journal article" date="2010" name="Vet. Microbiol.">
        <title>Production of haemolysins by strains of the Actinobacillus minor/porcitonsillarum complex.</title>
        <authorList>
            <person name="Arya G."/>
            <person name="Niven D.F."/>
        </authorList>
    </citation>
    <scope>NUCLEOTIDE SEQUENCE [LARGE SCALE GENOMIC DNA]</scope>
    <source>
        <strain evidence="1 2">NM305</strain>
    </source>
</reference>
<name>C5RYM5_9PAST</name>
<feature type="non-terminal residue" evidence="1">
    <location>
        <position position="89"/>
    </location>
</feature>
<accession>C5RYM5</accession>
<proteinExistence type="predicted"/>
<dbReference type="AlphaFoldDB" id="C5RYM5"/>
<organism evidence="1 2">
    <name type="scientific">Actinobacillus minor NM305</name>
    <dbReference type="NCBI Taxonomy" id="637911"/>
    <lineage>
        <taxon>Bacteria</taxon>
        <taxon>Pseudomonadati</taxon>
        <taxon>Pseudomonadota</taxon>
        <taxon>Gammaproteobacteria</taxon>
        <taxon>Pasteurellales</taxon>
        <taxon>Pasteurellaceae</taxon>
        <taxon>Actinobacillus</taxon>
    </lineage>
</organism>
<evidence type="ECO:0000313" key="2">
    <source>
        <dbReference type="Proteomes" id="UP000005532"/>
    </source>
</evidence>
<dbReference type="EMBL" id="ACQL01000003">
    <property type="protein sequence ID" value="EER48241.1"/>
    <property type="molecule type" value="Genomic_DNA"/>
</dbReference>
<dbReference type="RefSeq" id="WP_005821867.1">
    <property type="nucleotide sequence ID" value="NZ_ACQL01000003.1"/>
</dbReference>
<dbReference type="Proteomes" id="UP000005532">
    <property type="component" value="Unassembled WGS sequence"/>
</dbReference>
<gene>
    <name evidence="1" type="ORF">AM305_04128</name>
</gene>
<evidence type="ECO:0000313" key="1">
    <source>
        <dbReference type="EMBL" id="EER48241.1"/>
    </source>
</evidence>
<comment type="caution">
    <text evidence="1">The sequence shown here is derived from an EMBL/GenBank/DDBJ whole genome shotgun (WGS) entry which is preliminary data.</text>
</comment>
<protein>
    <submittedName>
        <fullName evidence="1">Large adhesin</fullName>
    </submittedName>
</protein>
<dbReference type="InterPro" id="IPR011049">
    <property type="entry name" value="Serralysin-like_metalloprot_C"/>
</dbReference>